<name>A0A1S7QQ76_9HYPH</name>
<proteinExistence type="predicted"/>
<sequence>MDRTRPGEDCAGRRQEATKRSPSFRLLDHLEKARVANISFRFSFLRHVHGLDHVGAERCQTNGVTNDAQLIFPLAFRILTRDANGPAAPVNRKTSLRIRETAKVGHALVAVCVNELGDTTWVYFDSRHGLLANHAILTNAQNALQATDSGGRSRVHPEVESRVVESLGQQIAAALRPVRPTIDFRGLINRHRLDLFSRDRCNATMSRKRLVGNAKFGRAAPIRLRIDVAALMTKHKVESDGKRFPSHDVLLIVGYGCRVTLPAKRWVLMDTTQSINVIAHNFRLPRTRAVINASYGISCEVVAANIKSVAALVDGNAPLLRRRT</sequence>
<protein>
    <submittedName>
        <fullName evidence="1">Uncharacterized protein</fullName>
    </submittedName>
</protein>
<dbReference type="EMBL" id="FBWG01000028">
    <property type="protein sequence ID" value="CUX40335.1"/>
    <property type="molecule type" value="Genomic_DNA"/>
</dbReference>
<evidence type="ECO:0000313" key="2">
    <source>
        <dbReference type="Proteomes" id="UP000191987"/>
    </source>
</evidence>
<dbReference type="Proteomes" id="UP000191987">
    <property type="component" value="Unassembled WGS sequence"/>
</dbReference>
<dbReference type="AlphaFoldDB" id="A0A1S7QQ76"/>
<accession>A0A1S7QQ76</accession>
<evidence type="ECO:0000313" key="1">
    <source>
        <dbReference type="EMBL" id="CUX40335.1"/>
    </source>
</evidence>
<organism evidence="1 2">
    <name type="scientific">Agrobacterium deltaense Zutra 3/1</name>
    <dbReference type="NCBI Taxonomy" id="1183427"/>
    <lineage>
        <taxon>Bacteria</taxon>
        <taxon>Pseudomonadati</taxon>
        <taxon>Pseudomonadota</taxon>
        <taxon>Alphaproteobacteria</taxon>
        <taxon>Hyphomicrobiales</taxon>
        <taxon>Rhizobiaceae</taxon>
        <taxon>Rhizobium/Agrobacterium group</taxon>
        <taxon>Agrobacterium</taxon>
    </lineage>
</organism>
<gene>
    <name evidence="1" type="ORF">AGR7C_Lc100016</name>
</gene>
<reference evidence="1 2" key="1">
    <citation type="submission" date="2016-01" db="EMBL/GenBank/DDBJ databases">
        <authorList>
            <person name="Oliw E.H."/>
        </authorList>
    </citation>
    <scope>NUCLEOTIDE SEQUENCE [LARGE SCALE GENOMIC DNA]</scope>
    <source>
        <strain evidence="1 2">Zutra 3-1</strain>
    </source>
</reference>